<dbReference type="Proteomes" id="UP000321464">
    <property type="component" value="Unassembled WGS sequence"/>
</dbReference>
<organism evidence="1 2">
    <name type="scientific">Novosphingobium sediminis</name>
    <dbReference type="NCBI Taxonomy" id="707214"/>
    <lineage>
        <taxon>Bacteria</taxon>
        <taxon>Pseudomonadati</taxon>
        <taxon>Pseudomonadota</taxon>
        <taxon>Alphaproteobacteria</taxon>
        <taxon>Sphingomonadales</taxon>
        <taxon>Sphingomonadaceae</taxon>
        <taxon>Novosphingobium</taxon>
    </lineage>
</organism>
<gene>
    <name evidence="1" type="ORF">NSE01_21920</name>
</gene>
<name>A0A512AKW9_9SPHN</name>
<sequence length="172" mass="18361">MTAPEPEYSHLVDLRQITDAPLTLVADEAARRRLAGRFGITAISALEATVQLVREGEQVTATGRLVADVIQACRVSAEDLPVHIDEPIHMRFVPPAGAITPDEEIELTADDCDEIEYEGTAFDLGEAIAQTLALAIDPFAEGPNADAFRAEHGLNDTAKSGPFAALAALKKD</sequence>
<protein>
    <submittedName>
        <fullName evidence="1">Metal-binding protein</fullName>
    </submittedName>
</protein>
<dbReference type="RefSeq" id="WP_147159680.1">
    <property type="nucleotide sequence ID" value="NZ_BJYR01000014.1"/>
</dbReference>
<comment type="caution">
    <text evidence="1">The sequence shown here is derived from an EMBL/GenBank/DDBJ whole genome shotgun (WGS) entry which is preliminary data.</text>
</comment>
<proteinExistence type="predicted"/>
<evidence type="ECO:0000313" key="2">
    <source>
        <dbReference type="Proteomes" id="UP000321464"/>
    </source>
</evidence>
<dbReference type="EMBL" id="BJYR01000014">
    <property type="protein sequence ID" value="GEO00360.1"/>
    <property type="molecule type" value="Genomic_DNA"/>
</dbReference>
<dbReference type="InterPro" id="IPR003772">
    <property type="entry name" value="YceD"/>
</dbReference>
<reference evidence="1 2" key="1">
    <citation type="submission" date="2019-07" db="EMBL/GenBank/DDBJ databases">
        <title>Whole genome shotgun sequence of Novosphingobium sediminis NBRC 106119.</title>
        <authorList>
            <person name="Hosoyama A."/>
            <person name="Uohara A."/>
            <person name="Ohji S."/>
            <person name="Ichikawa N."/>
        </authorList>
    </citation>
    <scope>NUCLEOTIDE SEQUENCE [LARGE SCALE GENOMIC DNA]</scope>
    <source>
        <strain evidence="1 2">NBRC 106119</strain>
    </source>
</reference>
<evidence type="ECO:0000313" key="1">
    <source>
        <dbReference type="EMBL" id="GEO00360.1"/>
    </source>
</evidence>
<dbReference type="AlphaFoldDB" id="A0A512AKW9"/>
<dbReference type="Pfam" id="PF02620">
    <property type="entry name" value="YceD"/>
    <property type="match status" value="1"/>
</dbReference>
<dbReference type="OrthoDB" id="8443793at2"/>
<keyword evidence="2" id="KW-1185">Reference proteome</keyword>
<accession>A0A512AKW9</accession>